<dbReference type="AlphaFoldDB" id="J3PHY2"/>
<keyword evidence="5" id="KW-1185">Reference proteome</keyword>
<name>J3PHY2_GAET3</name>
<accession>J3PHY2</accession>
<feature type="compositionally biased region" description="Basic and acidic residues" evidence="1">
    <location>
        <begin position="468"/>
        <end position="494"/>
    </location>
</feature>
<gene>
    <name evidence="4" type="primary">20353571</name>
    <name evidence="3" type="ORF">GGTG_13113</name>
</gene>
<reference evidence="4" key="4">
    <citation type="journal article" date="2015" name="G3 (Bethesda)">
        <title>Genome sequences of three phytopathogenic species of the Magnaporthaceae family of fungi.</title>
        <authorList>
            <person name="Okagaki L.H."/>
            <person name="Nunes C.C."/>
            <person name="Sailsbery J."/>
            <person name="Clay B."/>
            <person name="Brown D."/>
            <person name="John T."/>
            <person name="Oh Y."/>
            <person name="Young N."/>
            <person name="Fitzgerald M."/>
            <person name="Haas B.J."/>
            <person name="Zeng Q."/>
            <person name="Young S."/>
            <person name="Adiconis X."/>
            <person name="Fan L."/>
            <person name="Levin J.Z."/>
            <person name="Mitchell T.K."/>
            <person name="Okubara P.A."/>
            <person name="Farman M.L."/>
            <person name="Kohn L.M."/>
            <person name="Birren B."/>
            <person name="Ma L.-J."/>
            <person name="Dean R.A."/>
        </authorList>
    </citation>
    <scope>NUCLEOTIDE SEQUENCE</scope>
    <source>
        <strain evidence="4">R3-111a-1</strain>
    </source>
</reference>
<evidence type="ECO:0000259" key="2">
    <source>
        <dbReference type="Pfam" id="PF13391"/>
    </source>
</evidence>
<feature type="compositionally biased region" description="Basic and acidic residues" evidence="1">
    <location>
        <begin position="408"/>
        <end position="421"/>
    </location>
</feature>
<dbReference type="STRING" id="644352.J3PHY2"/>
<dbReference type="Proteomes" id="UP000006039">
    <property type="component" value="Unassembled WGS sequence"/>
</dbReference>
<dbReference type="HOGENOM" id="CLU_030288_3_0_1"/>
<dbReference type="eggNOG" id="ENOG502S5NF">
    <property type="taxonomic scope" value="Eukaryota"/>
</dbReference>
<sequence length="494" mass="54182">MKTKPAFRPPGDGAPPEIDFRATVVVFRHPAYPNAAPPLLQLGAWDEDEDGNSGLDYDTALVACGIIANNAFASGRLAVKSDGTFQTVPRPPNNLLRAPTYYFCIGDNDPSSNKYPVVPSFDHWRFSPTLPSPWDSLQIAPFAGVAGVGPADVVRCRDVTCRISGHENSREAAHIIPIADGYWFQANRMSRYCRNPSVVHHVMDDKNILLLRSDLHSIFDARRFTFTAKFGVNPTSASSPTGSGSAVTLVLHVLRPGLSSELVHLYHNRQLQPVRGLAPEFLFARFAWSLFTDELYPFFSGMSLYNVLLYNRDTMELEEDSLPGHAIHAKMRVFPTYTTTGSKSPRKRPRDEAPGEGVSSGDDEDTSSDEDEVDPRPARGARPLTAADLYKEERRLLYGDDAVSSDEEDRRGRTMKRRFEDFESPPPGLGASFRTASEASMSTAPFGVTHEAAAAAAGLGNATCLQKDGVHGREGKRQRALEGGRGSPDRLSEN</sequence>
<reference evidence="3" key="2">
    <citation type="submission" date="2010-07" db="EMBL/GenBank/DDBJ databases">
        <authorList>
            <consortium name="The Broad Institute Genome Sequencing Platform"/>
            <consortium name="Broad Institute Genome Sequencing Center for Infectious Disease"/>
            <person name="Ma L.-J."/>
            <person name="Dead R."/>
            <person name="Young S."/>
            <person name="Zeng Q."/>
            <person name="Koehrsen M."/>
            <person name="Alvarado L."/>
            <person name="Berlin A."/>
            <person name="Chapman S.B."/>
            <person name="Chen Z."/>
            <person name="Freedman E."/>
            <person name="Gellesch M."/>
            <person name="Goldberg J."/>
            <person name="Griggs A."/>
            <person name="Gujja S."/>
            <person name="Heilman E.R."/>
            <person name="Heiman D."/>
            <person name="Hepburn T."/>
            <person name="Howarth C."/>
            <person name="Jen D."/>
            <person name="Larson L."/>
            <person name="Mehta T."/>
            <person name="Neiman D."/>
            <person name="Pearson M."/>
            <person name="Roberts A."/>
            <person name="Saif S."/>
            <person name="Shea T."/>
            <person name="Shenoy N."/>
            <person name="Sisk P."/>
            <person name="Stolte C."/>
            <person name="Sykes S."/>
            <person name="Walk T."/>
            <person name="White J."/>
            <person name="Yandava C."/>
            <person name="Haas B."/>
            <person name="Nusbaum C."/>
            <person name="Birren B."/>
        </authorList>
    </citation>
    <scope>NUCLEOTIDE SEQUENCE</scope>
    <source>
        <strain evidence="3">R3-111a-1</strain>
    </source>
</reference>
<dbReference type="VEuPathDB" id="FungiDB:GGTG_13113"/>
<reference evidence="5" key="1">
    <citation type="submission" date="2010-07" db="EMBL/GenBank/DDBJ databases">
        <title>The genome sequence of Gaeumannomyces graminis var. tritici strain R3-111a-1.</title>
        <authorList>
            <consortium name="The Broad Institute Genome Sequencing Platform"/>
            <person name="Ma L.-J."/>
            <person name="Dead R."/>
            <person name="Young S."/>
            <person name="Zeng Q."/>
            <person name="Koehrsen M."/>
            <person name="Alvarado L."/>
            <person name="Berlin A."/>
            <person name="Chapman S.B."/>
            <person name="Chen Z."/>
            <person name="Freedman E."/>
            <person name="Gellesch M."/>
            <person name="Goldberg J."/>
            <person name="Griggs A."/>
            <person name="Gujja S."/>
            <person name="Heilman E.R."/>
            <person name="Heiman D."/>
            <person name="Hepburn T."/>
            <person name="Howarth C."/>
            <person name="Jen D."/>
            <person name="Larson L."/>
            <person name="Mehta T."/>
            <person name="Neiman D."/>
            <person name="Pearson M."/>
            <person name="Roberts A."/>
            <person name="Saif S."/>
            <person name="Shea T."/>
            <person name="Shenoy N."/>
            <person name="Sisk P."/>
            <person name="Stolte C."/>
            <person name="Sykes S."/>
            <person name="Walk T."/>
            <person name="White J."/>
            <person name="Yandava C."/>
            <person name="Haas B."/>
            <person name="Nusbaum C."/>
            <person name="Birren B."/>
        </authorList>
    </citation>
    <scope>NUCLEOTIDE SEQUENCE [LARGE SCALE GENOMIC DNA]</scope>
    <source>
        <strain evidence="5">R3-111a-1</strain>
    </source>
</reference>
<dbReference type="EMBL" id="GL385404">
    <property type="protein sequence ID" value="EJT69494.1"/>
    <property type="molecule type" value="Genomic_DNA"/>
</dbReference>
<evidence type="ECO:0000313" key="4">
    <source>
        <dbReference type="EnsemblFungi" id="EJT69494"/>
    </source>
</evidence>
<feature type="region of interest" description="Disordered" evidence="1">
    <location>
        <begin position="467"/>
        <end position="494"/>
    </location>
</feature>
<dbReference type="EnsemblFungi" id="EJT69494">
    <property type="protein sequence ID" value="EJT69494"/>
    <property type="gene ID" value="GGTG_13113"/>
</dbReference>
<feature type="compositionally biased region" description="Acidic residues" evidence="1">
    <location>
        <begin position="361"/>
        <end position="373"/>
    </location>
</feature>
<dbReference type="InterPro" id="IPR003615">
    <property type="entry name" value="HNH_nuc"/>
</dbReference>
<reference evidence="4" key="5">
    <citation type="submission" date="2018-04" db="UniProtKB">
        <authorList>
            <consortium name="EnsemblFungi"/>
        </authorList>
    </citation>
    <scope>IDENTIFICATION</scope>
    <source>
        <strain evidence="4">R3-111a-1</strain>
    </source>
</reference>
<proteinExistence type="predicted"/>
<reference evidence="3" key="3">
    <citation type="submission" date="2010-09" db="EMBL/GenBank/DDBJ databases">
        <title>Annotation of Gaeumannomyces graminis var. tritici R3-111a-1.</title>
        <authorList>
            <consortium name="The Broad Institute Genome Sequencing Platform"/>
            <person name="Ma L.-J."/>
            <person name="Dead R."/>
            <person name="Young S.K."/>
            <person name="Zeng Q."/>
            <person name="Gargeya S."/>
            <person name="Fitzgerald M."/>
            <person name="Haas B."/>
            <person name="Abouelleil A."/>
            <person name="Alvarado L."/>
            <person name="Arachchi H.M."/>
            <person name="Berlin A."/>
            <person name="Brown A."/>
            <person name="Chapman S.B."/>
            <person name="Chen Z."/>
            <person name="Dunbar C."/>
            <person name="Freedman E."/>
            <person name="Gearin G."/>
            <person name="Gellesch M."/>
            <person name="Goldberg J."/>
            <person name="Griggs A."/>
            <person name="Gujja S."/>
            <person name="Heiman D."/>
            <person name="Howarth C."/>
            <person name="Larson L."/>
            <person name="Lui A."/>
            <person name="MacDonald P.J.P."/>
            <person name="Mehta T."/>
            <person name="Montmayeur A."/>
            <person name="Murphy C."/>
            <person name="Neiman D."/>
            <person name="Pearson M."/>
            <person name="Priest M."/>
            <person name="Roberts A."/>
            <person name="Saif S."/>
            <person name="Shea T."/>
            <person name="Shenoy N."/>
            <person name="Sisk P."/>
            <person name="Stolte C."/>
            <person name="Sykes S."/>
            <person name="Yandava C."/>
            <person name="Wortman J."/>
            <person name="Nusbaum C."/>
            <person name="Birren B."/>
        </authorList>
    </citation>
    <scope>NUCLEOTIDE SEQUENCE</scope>
    <source>
        <strain evidence="3">R3-111a-1</strain>
    </source>
</reference>
<dbReference type="OrthoDB" id="2142759at2759"/>
<evidence type="ECO:0000313" key="3">
    <source>
        <dbReference type="EMBL" id="EJT69494.1"/>
    </source>
</evidence>
<dbReference type="Pfam" id="PF13391">
    <property type="entry name" value="HNH_2"/>
    <property type="match status" value="1"/>
</dbReference>
<dbReference type="GeneID" id="20353571"/>
<feature type="domain" description="HNH nuclease" evidence="2">
    <location>
        <begin position="161"/>
        <end position="226"/>
    </location>
</feature>
<feature type="region of interest" description="Disordered" evidence="1">
    <location>
        <begin position="400"/>
        <end position="437"/>
    </location>
</feature>
<evidence type="ECO:0000313" key="5">
    <source>
        <dbReference type="Proteomes" id="UP000006039"/>
    </source>
</evidence>
<protein>
    <recommendedName>
        <fullName evidence="2">HNH nuclease domain-containing protein</fullName>
    </recommendedName>
</protein>
<feature type="region of interest" description="Disordered" evidence="1">
    <location>
        <begin position="337"/>
        <end position="386"/>
    </location>
</feature>
<dbReference type="RefSeq" id="XP_009229279.1">
    <property type="nucleotide sequence ID" value="XM_009231015.1"/>
</dbReference>
<evidence type="ECO:0000256" key="1">
    <source>
        <dbReference type="SAM" id="MobiDB-lite"/>
    </source>
</evidence>
<organism evidence="3">
    <name type="scientific">Gaeumannomyces tritici (strain R3-111a-1)</name>
    <name type="common">Wheat and barley take-all root rot fungus</name>
    <name type="synonym">Gaeumannomyces graminis var. tritici</name>
    <dbReference type="NCBI Taxonomy" id="644352"/>
    <lineage>
        <taxon>Eukaryota</taxon>
        <taxon>Fungi</taxon>
        <taxon>Dikarya</taxon>
        <taxon>Ascomycota</taxon>
        <taxon>Pezizomycotina</taxon>
        <taxon>Sordariomycetes</taxon>
        <taxon>Sordariomycetidae</taxon>
        <taxon>Magnaporthales</taxon>
        <taxon>Magnaporthaceae</taxon>
        <taxon>Gaeumannomyces</taxon>
    </lineage>
</organism>